<dbReference type="Proteomes" id="UP000248148">
    <property type="component" value="Unassembled WGS sequence"/>
</dbReference>
<dbReference type="InterPro" id="IPR009936">
    <property type="entry name" value="DUF1468"/>
</dbReference>
<keyword evidence="1" id="KW-0812">Transmembrane</keyword>
<gene>
    <name evidence="3" type="ORF">BJ122_12315</name>
</gene>
<evidence type="ECO:0000259" key="2">
    <source>
        <dbReference type="Pfam" id="PF07331"/>
    </source>
</evidence>
<keyword evidence="4" id="KW-1185">Reference proteome</keyword>
<comment type="caution">
    <text evidence="3">The sequence shown here is derived from an EMBL/GenBank/DDBJ whole genome shotgun (WGS) entry which is preliminary data.</text>
</comment>
<dbReference type="AlphaFoldDB" id="A0A318TNZ2"/>
<name>A0A318TNZ2_9BRAD</name>
<evidence type="ECO:0000313" key="4">
    <source>
        <dbReference type="Proteomes" id="UP000248148"/>
    </source>
</evidence>
<dbReference type="EMBL" id="QJTI01000023">
    <property type="protein sequence ID" value="PYF01299.1"/>
    <property type="molecule type" value="Genomic_DNA"/>
</dbReference>
<evidence type="ECO:0000256" key="1">
    <source>
        <dbReference type="SAM" id="Phobius"/>
    </source>
</evidence>
<protein>
    <submittedName>
        <fullName evidence="3">Putative tricarboxylic transport membrane protein</fullName>
    </submittedName>
</protein>
<organism evidence="3 4">
    <name type="scientific">Rhodopseudomonas faecalis</name>
    <dbReference type="NCBI Taxonomy" id="99655"/>
    <lineage>
        <taxon>Bacteria</taxon>
        <taxon>Pseudomonadati</taxon>
        <taxon>Pseudomonadota</taxon>
        <taxon>Alphaproteobacteria</taxon>
        <taxon>Hyphomicrobiales</taxon>
        <taxon>Nitrobacteraceae</taxon>
        <taxon>Rhodopseudomonas</taxon>
    </lineage>
</organism>
<sequence>MGEDPREASGKSLWPRWIRGPQEFAGGLTLMAVAALALWAAHDLGGMRGFAPGAGTVPRLLAWMLLVLGGLVTAVGVFVEGPRMVRFAGRGLLFVGLAILAFAVAIKPLGLPLAAFLSFMIAALATAETRWRETTLAGLGLAGACTVLFPFVLRLPLPLLPRFLLP</sequence>
<reference evidence="3 4" key="1">
    <citation type="submission" date="2018-06" db="EMBL/GenBank/DDBJ databases">
        <title>Genomic Encyclopedia of Archaeal and Bacterial Type Strains, Phase II (KMG-II): from individual species to whole genera.</title>
        <authorList>
            <person name="Goeker M."/>
        </authorList>
    </citation>
    <scope>NUCLEOTIDE SEQUENCE [LARGE SCALE GENOMIC DNA]</scope>
    <source>
        <strain evidence="3 4">JCM 11668</strain>
    </source>
</reference>
<feature type="transmembrane region" description="Helical" evidence="1">
    <location>
        <begin position="91"/>
        <end position="124"/>
    </location>
</feature>
<dbReference type="OrthoDB" id="7914375at2"/>
<proteinExistence type="predicted"/>
<feature type="transmembrane region" description="Helical" evidence="1">
    <location>
        <begin position="24"/>
        <end position="41"/>
    </location>
</feature>
<dbReference type="RefSeq" id="WP_110782138.1">
    <property type="nucleotide sequence ID" value="NZ_QJTI01000023.1"/>
</dbReference>
<feature type="domain" description="DUF1468" evidence="2">
    <location>
        <begin position="25"/>
        <end position="158"/>
    </location>
</feature>
<feature type="transmembrane region" description="Helical" evidence="1">
    <location>
        <begin position="61"/>
        <end position="79"/>
    </location>
</feature>
<accession>A0A318TNZ2</accession>
<evidence type="ECO:0000313" key="3">
    <source>
        <dbReference type="EMBL" id="PYF01299.1"/>
    </source>
</evidence>
<dbReference type="Pfam" id="PF07331">
    <property type="entry name" value="TctB"/>
    <property type="match status" value="1"/>
</dbReference>
<keyword evidence="1" id="KW-1133">Transmembrane helix</keyword>
<feature type="transmembrane region" description="Helical" evidence="1">
    <location>
        <begin position="136"/>
        <end position="157"/>
    </location>
</feature>
<keyword evidence="1" id="KW-0472">Membrane</keyword>